<proteinExistence type="predicted"/>
<gene>
    <name evidence="1" type="ORF">MTR_0781s0020</name>
</gene>
<dbReference type="EnsemblPlants" id="KEH15583">
    <property type="protein sequence ID" value="KEH15583"/>
    <property type="gene ID" value="MTR_0781s0020"/>
</dbReference>
<dbReference type="HOGENOM" id="CLU_2853173_0_0_1"/>
<keyword evidence="3" id="KW-1185">Reference proteome</keyword>
<evidence type="ECO:0000313" key="3">
    <source>
        <dbReference type="Proteomes" id="UP000002051"/>
    </source>
</evidence>
<dbReference type="Proteomes" id="UP000002051">
    <property type="component" value="Unassembled WGS sequence"/>
</dbReference>
<protein>
    <submittedName>
        <fullName evidence="1 2">Uncharacterized protein</fullName>
    </submittedName>
</protein>
<dbReference type="PaxDb" id="3880-AES74557"/>
<reference evidence="1 3" key="2">
    <citation type="journal article" date="2014" name="BMC Genomics">
        <title>An improved genome release (version Mt4.0) for the model legume Medicago truncatula.</title>
        <authorList>
            <person name="Tang H."/>
            <person name="Krishnakumar V."/>
            <person name="Bidwell S."/>
            <person name="Rosen B."/>
            <person name="Chan A."/>
            <person name="Zhou S."/>
            <person name="Gentzbittel L."/>
            <person name="Childs K.L."/>
            <person name="Yandell M."/>
            <person name="Gundlach H."/>
            <person name="Mayer K.F."/>
            <person name="Schwartz D.C."/>
            <person name="Town C.D."/>
        </authorList>
    </citation>
    <scope>GENOME REANNOTATION</scope>
    <source>
        <strain evidence="1">A17</strain>
        <strain evidence="2 3">cv. Jemalong A17</strain>
    </source>
</reference>
<organism evidence="1 3">
    <name type="scientific">Medicago truncatula</name>
    <name type="common">Barrel medic</name>
    <name type="synonym">Medicago tribuloides</name>
    <dbReference type="NCBI Taxonomy" id="3880"/>
    <lineage>
        <taxon>Eukaryota</taxon>
        <taxon>Viridiplantae</taxon>
        <taxon>Streptophyta</taxon>
        <taxon>Embryophyta</taxon>
        <taxon>Tracheophyta</taxon>
        <taxon>Spermatophyta</taxon>
        <taxon>Magnoliopsida</taxon>
        <taxon>eudicotyledons</taxon>
        <taxon>Gunneridae</taxon>
        <taxon>Pentapetalae</taxon>
        <taxon>rosids</taxon>
        <taxon>fabids</taxon>
        <taxon>Fabales</taxon>
        <taxon>Fabaceae</taxon>
        <taxon>Papilionoideae</taxon>
        <taxon>50 kb inversion clade</taxon>
        <taxon>NPAAA clade</taxon>
        <taxon>Hologalegina</taxon>
        <taxon>IRL clade</taxon>
        <taxon>Trifolieae</taxon>
        <taxon>Medicago</taxon>
    </lineage>
</organism>
<reference evidence="1 3" key="1">
    <citation type="journal article" date="2011" name="Nature">
        <title>The Medicago genome provides insight into the evolution of rhizobial symbioses.</title>
        <authorList>
            <person name="Young N.D."/>
            <person name="Debelle F."/>
            <person name="Oldroyd G.E."/>
            <person name="Geurts R."/>
            <person name="Cannon S.B."/>
            <person name="Udvardi M.K."/>
            <person name="Benedito V.A."/>
            <person name="Mayer K.F."/>
            <person name="Gouzy J."/>
            <person name="Schoof H."/>
            <person name="Van de Peer Y."/>
            <person name="Proost S."/>
            <person name="Cook D.R."/>
            <person name="Meyers B.C."/>
            <person name="Spannagl M."/>
            <person name="Cheung F."/>
            <person name="De Mita S."/>
            <person name="Krishnakumar V."/>
            <person name="Gundlach H."/>
            <person name="Zhou S."/>
            <person name="Mudge J."/>
            <person name="Bharti A.K."/>
            <person name="Murray J.D."/>
            <person name="Naoumkina M.A."/>
            <person name="Rosen B."/>
            <person name="Silverstein K.A."/>
            <person name="Tang H."/>
            <person name="Rombauts S."/>
            <person name="Zhao P.X."/>
            <person name="Zhou P."/>
            <person name="Barbe V."/>
            <person name="Bardou P."/>
            <person name="Bechner M."/>
            <person name="Bellec A."/>
            <person name="Berger A."/>
            <person name="Berges H."/>
            <person name="Bidwell S."/>
            <person name="Bisseling T."/>
            <person name="Choisne N."/>
            <person name="Couloux A."/>
            <person name="Denny R."/>
            <person name="Deshpande S."/>
            <person name="Dai X."/>
            <person name="Doyle J.J."/>
            <person name="Dudez A.M."/>
            <person name="Farmer A.D."/>
            <person name="Fouteau S."/>
            <person name="Franken C."/>
            <person name="Gibelin C."/>
            <person name="Gish J."/>
            <person name="Goldstein S."/>
            <person name="Gonzalez A.J."/>
            <person name="Green P.J."/>
            <person name="Hallab A."/>
            <person name="Hartog M."/>
            <person name="Hua A."/>
            <person name="Humphray S.J."/>
            <person name="Jeong D.H."/>
            <person name="Jing Y."/>
            <person name="Jocker A."/>
            <person name="Kenton S.M."/>
            <person name="Kim D.J."/>
            <person name="Klee K."/>
            <person name="Lai H."/>
            <person name="Lang C."/>
            <person name="Lin S."/>
            <person name="Macmil S.L."/>
            <person name="Magdelenat G."/>
            <person name="Matthews L."/>
            <person name="McCorrison J."/>
            <person name="Monaghan E.L."/>
            <person name="Mun J.H."/>
            <person name="Najar F.Z."/>
            <person name="Nicholson C."/>
            <person name="Noirot C."/>
            <person name="O'Bleness M."/>
            <person name="Paule C.R."/>
            <person name="Poulain J."/>
            <person name="Prion F."/>
            <person name="Qin B."/>
            <person name="Qu C."/>
            <person name="Retzel E.F."/>
            <person name="Riddle C."/>
            <person name="Sallet E."/>
            <person name="Samain S."/>
            <person name="Samson N."/>
            <person name="Sanders I."/>
            <person name="Saurat O."/>
            <person name="Scarpelli C."/>
            <person name="Schiex T."/>
            <person name="Segurens B."/>
            <person name="Severin A.J."/>
            <person name="Sherrier D.J."/>
            <person name="Shi R."/>
            <person name="Sims S."/>
            <person name="Singer S.R."/>
            <person name="Sinharoy S."/>
            <person name="Sterck L."/>
            <person name="Viollet A."/>
            <person name="Wang B.B."/>
            <person name="Wang K."/>
            <person name="Wang M."/>
            <person name="Wang X."/>
            <person name="Warfsmann J."/>
            <person name="Weissenbach J."/>
            <person name="White D.D."/>
            <person name="White J.D."/>
            <person name="Wiley G.B."/>
            <person name="Wincker P."/>
            <person name="Xing Y."/>
            <person name="Yang L."/>
            <person name="Yao Z."/>
            <person name="Ying F."/>
            <person name="Zhai J."/>
            <person name="Zhou L."/>
            <person name="Zuber A."/>
            <person name="Denarie J."/>
            <person name="Dixon R.A."/>
            <person name="May G.D."/>
            <person name="Schwartz D.C."/>
            <person name="Rogers J."/>
            <person name="Quetier F."/>
            <person name="Town C.D."/>
            <person name="Roe B.A."/>
        </authorList>
    </citation>
    <scope>NUCLEOTIDE SEQUENCE [LARGE SCALE GENOMIC DNA]</scope>
    <source>
        <strain evidence="1">A17</strain>
        <strain evidence="2 3">cv. Jemalong A17</strain>
    </source>
</reference>
<name>A0A072TEW4_MEDTR</name>
<evidence type="ECO:0000313" key="1">
    <source>
        <dbReference type="EMBL" id="KEH15583.1"/>
    </source>
</evidence>
<dbReference type="AlphaFoldDB" id="A0A072TEW4"/>
<reference evidence="2" key="3">
    <citation type="submission" date="2015-06" db="UniProtKB">
        <authorList>
            <consortium name="EnsemblPlants"/>
        </authorList>
    </citation>
    <scope>IDENTIFICATION</scope>
    <source>
        <strain evidence="2">cv. Jemalong A17</strain>
    </source>
</reference>
<dbReference type="EMBL" id="KL403505">
    <property type="protein sequence ID" value="KEH15583.1"/>
    <property type="molecule type" value="Genomic_DNA"/>
</dbReference>
<evidence type="ECO:0000313" key="2">
    <source>
        <dbReference type="EnsemblPlants" id="KEH15583"/>
    </source>
</evidence>
<accession>A0A072TEW4</accession>
<sequence>MPMHSGDSINLLGRFNSSYQEVESDGRGQQICKNVCMRAYIHFSLKFIDIERFPSEARLKLFVIL</sequence>